<evidence type="ECO:0000256" key="8">
    <source>
        <dbReference type="ARBA" id="ARBA00023014"/>
    </source>
</evidence>
<dbReference type="InterPro" id="IPR039261">
    <property type="entry name" value="FNR_nucleotide-bd"/>
</dbReference>
<keyword evidence="4" id="KW-0479">Metal-binding</keyword>
<evidence type="ECO:0000256" key="7">
    <source>
        <dbReference type="ARBA" id="ARBA00023004"/>
    </source>
</evidence>
<evidence type="ECO:0000256" key="4">
    <source>
        <dbReference type="ARBA" id="ARBA00022723"/>
    </source>
</evidence>
<dbReference type="GO" id="GO:0016491">
    <property type="term" value="F:oxidoreductase activity"/>
    <property type="evidence" value="ECO:0007669"/>
    <property type="project" value="UniProtKB-KW"/>
</dbReference>
<keyword evidence="9" id="KW-0472">Membrane</keyword>
<name>A0A6J7GFV5_9ZZZZ</name>
<feature type="transmembrane region" description="Helical" evidence="9">
    <location>
        <begin position="88"/>
        <end position="105"/>
    </location>
</feature>
<dbReference type="EMBL" id="CAFBMP010000029">
    <property type="protein sequence ID" value="CAB4905886.1"/>
    <property type="molecule type" value="Genomic_DNA"/>
</dbReference>
<feature type="domain" description="FAD-binding FR-type" evidence="10">
    <location>
        <begin position="214"/>
        <end position="314"/>
    </location>
</feature>
<reference evidence="11" key="1">
    <citation type="submission" date="2020-05" db="EMBL/GenBank/DDBJ databases">
        <authorList>
            <person name="Chiriac C."/>
            <person name="Salcher M."/>
            <person name="Ghai R."/>
            <person name="Kavagutti S V."/>
        </authorList>
    </citation>
    <scope>NUCLEOTIDE SEQUENCE</scope>
</reference>
<dbReference type="CDD" id="cd06198">
    <property type="entry name" value="FNR_like_3"/>
    <property type="match status" value="1"/>
</dbReference>
<dbReference type="InterPro" id="IPR017927">
    <property type="entry name" value="FAD-bd_FR_type"/>
</dbReference>
<evidence type="ECO:0000313" key="11">
    <source>
        <dbReference type="EMBL" id="CAB4905886.1"/>
    </source>
</evidence>
<comment type="cofactor">
    <cofactor evidence="1">
        <name>FAD</name>
        <dbReference type="ChEBI" id="CHEBI:57692"/>
    </cofactor>
</comment>
<gene>
    <name evidence="11" type="ORF">UFOPK3608_00621</name>
</gene>
<feature type="transmembrane region" description="Helical" evidence="9">
    <location>
        <begin position="159"/>
        <end position="183"/>
    </location>
</feature>
<keyword evidence="3" id="KW-0001">2Fe-2S</keyword>
<evidence type="ECO:0000256" key="9">
    <source>
        <dbReference type="SAM" id="Phobius"/>
    </source>
</evidence>
<dbReference type="GO" id="GO:0051537">
    <property type="term" value="F:2 iron, 2 sulfur cluster binding"/>
    <property type="evidence" value="ECO:0007669"/>
    <property type="project" value="UniProtKB-KW"/>
</dbReference>
<dbReference type="InterPro" id="IPR050415">
    <property type="entry name" value="MRET"/>
</dbReference>
<dbReference type="GO" id="GO:0046872">
    <property type="term" value="F:metal ion binding"/>
    <property type="evidence" value="ECO:0007669"/>
    <property type="project" value="UniProtKB-KW"/>
</dbReference>
<evidence type="ECO:0000256" key="1">
    <source>
        <dbReference type="ARBA" id="ARBA00001974"/>
    </source>
</evidence>
<proteinExistence type="predicted"/>
<sequence>MRRRIVDDQVSLITGLGLGFTLTIQITTLTSSDFADIYSQITTASRFFALIGSYLSIVGLLLIARIAWIETAIGHDRLVTWHRKSMPYALYFITLHILLVVLGYAGGDQVRVGSELWTMITTYPWMLPAALGFVFLLSAGVSSYRVFRTGISYETWWLIHLYTYLGVSLSFMHQILTGAMFISHPLAKYYWISLYASVVVAILYWRILLPLTSSLRHRLKVEKVVVEGPGVVSIHIKGENVDGLNAQGGQFFSWRFINKGLWFQSHPYSLSASPTNTSLRITVKALGDSSTQLAKLKPGTRVFIEGPYGVFKADSARSGRHIVLIGGGVGITPLRAIMEEFPNNTQIDVLYRASTETDLVLRKELDLLADRIGARVHYLVGSRTVHTMSYEYLKKFIPNFQDAEIFICGPEALVSTVKAAAKKAGIPKNRFHDEAFAFHGE</sequence>
<keyword evidence="8" id="KW-0411">Iron-sulfur</keyword>
<dbReference type="PROSITE" id="PS51384">
    <property type="entry name" value="FAD_FR"/>
    <property type="match status" value="1"/>
</dbReference>
<evidence type="ECO:0000256" key="3">
    <source>
        <dbReference type="ARBA" id="ARBA00022714"/>
    </source>
</evidence>
<keyword evidence="6" id="KW-0560">Oxidoreductase</keyword>
<dbReference type="SUPFAM" id="SSF52343">
    <property type="entry name" value="Ferredoxin reductase-like, C-terminal NADP-linked domain"/>
    <property type="match status" value="1"/>
</dbReference>
<dbReference type="SUPFAM" id="SSF63380">
    <property type="entry name" value="Riboflavin synthase domain-like"/>
    <property type="match status" value="1"/>
</dbReference>
<feature type="transmembrane region" description="Helical" evidence="9">
    <location>
        <begin position="12"/>
        <end position="35"/>
    </location>
</feature>
<dbReference type="AlphaFoldDB" id="A0A6J7GFV5"/>
<feature type="transmembrane region" description="Helical" evidence="9">
    <location>
        <begin position="189"/>
        <end position="209"/>
    </location>
</feature>
<keyword evidence="9" id="KW-0812">Transmembrane</keyword>
<keyword evidence="7" id="KW-0408">Iron</keyword>
<dbReference type="PANTHER" id="PTHR47354:SF8">
    <property type="entry name" value="1,2-PHENYLACETYL-COA EPOXIDASE, SUBUNIT E"/>
    <property type="match status" value="1"/>
</dbReference>
<evidence type="ECO:0000256" key="2">
    <source>
        <dbReference type="ARBA" id="ARBA00022630"/>
    </source>
</evidence>
<feature type="transmembrane region" description="Helical" evidence="9">
    <location>
        <begin position="47"/>
        <end position="68"/>
    </location>
</feature>
<keyword evidence="2" id="KW-0285">Flavoprotein</keyword>
<feature type="transmembrane region" description="Helical" evidence="9">
    <location>
        <begin position="125"/>
        <end position="147"/>
    </location>
</feature>
<evidence type="ECO:0000256" key="5">
    <source>
        <dbReference type="ARBA" id="ARBA00022827"/>
    </source>
</evidence>
<dbReference type="Pfam" id="PF08022">
    <property type="entry name" value="FAD_binding_8"/>
    <property type="match status" value="1"/>
</dbReference>
<dbReference type="InterPro" id="IPR001433">
    <property type="entry name" value="OxRdtase_FAD/NAD-bd"/>
</dbReference>
<dbReference type="InterPro" id="IPR013112">
    <property type="entry name" value="FAD-bd_8"/>
</dbReference>
<organism evidence="11">
    <name type="scientific">freshwater metagenome</name>
    <dbReference type="NCBI Taxonomy" id="449393"/>
    <lineage>
        <taxon>unclassified sequences</taxon>
        <taxon>metagenomes</taxon>
        <taxon>ecological metagenomes</taxon>
    </lineage>
</organism>
<keyword evidence="9" id="KW-1133">Transmembrane helix</keyword>
<dbReference type="Gene3D" id="3.40.50.80">
    <property type="entry name" value="Nucleotide-binding domain of ferredoxin-NADP reductase (FNR) module"/>
    <property type="match status" value="1"/>
</dbReference>
<dbReference type="Pfam" id="PF00175">
    <property type="entry name" value="NAD_binding_1"/>
    <property type="match status" value="1"/>
</dbReference>
<dbReference type="Gene3D" id="2.40.30.10">
    <property type="entry name" value="Translation factors"/>
    <property type="match status" value="1"/>
</dbReference>
<keyword evidence="5" id="KW-0274">FAD</keyword>
<protein>
    <submittedName>
        <fullName evidence="11">Unannotated protein</fullName>
    </submittedName>
</protein>
<evidence type="ECO:0000256" key="6">
    <source>
        <dbReference type="ARBA" id="ARBA00023002"/>
    </source>
</evidence>
<dbReference type="InterPro" id="IPR017938">
    <property type="entry name" value="Riboflavin_synthase-like_b-brl"/>
</dbReference>
<evidence type="ECO:0000259" key="10">
    <source>
        <dbReference type="PROSITE" id="PS51384"/>
    </source>
</evidence>
<dbReference type="GO" id="GO:0050660">
    <property type="term" value="F:flavin adenine dinucleotide binding"/>
    <property type="evidence" value="ECO:0007669"/>
    <property type="project" value="TreeGrafter"/>
</dbReference>
<dbReference type="PANTHER" id="PTHR47354">
    <property type="entry name" value="NADH OXIDOREDUCTASE HCR"/>
    <property type="match status" value="1"/>
</dbReference>
<accession>A0A6J7GFV5</accession>